<dbReference type="InterPro" id="IPR051748">
    <property type="entry name" value="TNF_Ligand_Superfamily"/>
</dbReference>
<dbReference type="InterPro" id="IPR006052">
    <property type="entry name" value="TNF_dom"/>
</dbReference>
<dbReference type="EMBL" id="AP028911">
    <property type="protein sequence ID" value="BES92591.1"/>
    <property type="molecule type" value="Genomic_DNA"/>
</dbReference>
<protein>
    <submittedName>
        <fullName evidence="10">TNF(Tumour Necrosis Factor) family</fullName>
    </submittedName>
</protein>
<feature type="compositionally biased region" description="Acidic residues" evidence="8">
    <location>
        <begin position="66"/>
        <end position="88"/>
    </location>
</feature>
<organism evidence="10 11">
    <name type="scientific">Nesidiocoris tenuis</name>
    <dbReference type="NCBI Taxonomy" id="355587"/>
    <lineage>
        <taxon>Eukaryota</taxon>
        <taxon>Metazoa</taxon>
        <taxon>Ecdysozoa</taxon>
        <taxon>Arthropoda</taxon>
        <taxon>Hexapoda</taxon>
        <taxon>Insecta</taxon>
        <taxon>Pterygota</taxon>
        <taxon>Neoptera</taxon>
        <taxon>Paraneoptera</taxon>
        <taxon>Hemiptera</taxon>
        <taxon>Heteroptera</taxon>
        <taxon>Panheteroptera</taxon>
        <taxon>Cimicomorpha</taxon>
        <taxon>Miridae</taxon>
        <taxon>Dicyphina</taxon>
        <taxon>Nesidiocoris</taxon>
    </lineage>
</organism>
<keyword evidence="6" id="KW-0325">Glycoprotein</keyword>
<comment type="similarity">
    <text evidence="2">Belongs to the tumor necrosis factor family.</text>
</comment>
<evidence type="ECO:0000256" key="3">
    <source>
        <dbReference type="ARBA" id="ARBA00022514"/>
    </source>
</evidence>
<gene>
    <name evidence="10" type="ORF">NTJ_05400</name>
</gene>
<keyword evidence="5" id="KW-1015">Disulfide bond</keyword>
<evidence type="ECO:0000313" key="10">
    <source>
        <dbReference type="EMBL" id="BES92591.1"/>
    </source>
</evidence>
<feature type="region of interest" description="Disordered" evidence="8">
    <location>
        <begin position="56"/>
        <end position="156"/>
    </location>
</feature>
<dbReference type="PANTHER" id="PTHR15151">
    <property type="entry name" value="PROTEIN EIGER"/>
    <property type="match status" value="1"/>
</dbReference>
<dbReference type="Pfam" id="PF00229">
    <property type="entry name" value="TNF"/>
    <property type="match status" value="1"/>
</dbReference>
<evidence type="ECO:0000256" key="5">
    <source>
        <dbReference type="ARBA" id="ARBA00023157"/>
    </source>
</evidence>
<evidence type="ECO:0000259" key="9">
    <source>
        <dbReference type="PROSITE" id="PS50049"/>
    </source>
</evidence>
<evidence type="ECO:0000256" key="4">
    <source>
        <dbReference type="ARBA" id="ARBA00022525"/>
    </source>
</evidence>
<keyword evidence="11" id="KW-1185">Reference proteome</keyword>
<sequence>MIIGGAITYLELRRNVEINALDALVFRLREKVDRLESEIDAMKNNTSYRLDQLERKSNTGAGVAPEEGDYYDDASFDEYDDDAIDDDTGATSGGAATGSGGRTRRRRRSNAASASAAKDDGPGSKSKRNILPFPAIASGSPNSILRQSYAKPGNSTRDRIEAEIILETQRPQEQPAYEIWKKPDTSCCKPIAAHFEGDISMSGSTKTTHYQGNHRVFQSGVIAEWEPARWMHELGQTSSFHLDSGRSEVSIKEESRGVYYVYAQVFYADSHDTAGFGIFVNHENVFQCTVTSLHHMDTHRHRVKSNSCYTGGLVKLAAGDKVTLREIEGTRSTVMNAPKSFFGMYRVYVS</sequence>
<dbReference type="SUPFAM" id="SSF49842">
    <property type="entry name" value="TNF-like"/>
    <property type="match status" value="1"/>
</dbReference>
<feature type="domain" description="THD" evidence="9">
    <location>
        <begin position="191"/>
        <end position="347"/>
    </location>
</feature>
<dbReference type="Gene3D" id="2.60.120.40">
    <property type="match status" value="1"/>
</dbReference>
<evidence type="ECO:0000256" key="7">
    <source>
        <dbReference type="SAM" id="Coils"/>
    </source>
</evidence>
<evidence type="ECO:0000256" key="2">
    <source>
        <dbReference type="ARBA" id="ARBA00008670"/>
    </source>
</evidence>
<evidence type="ECO:0000256" key="1">
    <source>
        <dbReference type="ARBA" id="ARBA00004613"/>
    </source>
</evidence>
<evidence type="ECO:0000256" key="8">
    <source>
        <dbReference type="SAM" id="MobiDB-lite"/>
    </source>
</evidence>
<proteinExistence type="inferred from homology"/>
<keyword evidence="3" id="KW-0202">Cytokine</keyword>
<reference evidence="10 11" key="1">
    <citation type="submission" date="2023-09" db="EMBL/GenBank/DDBJ databases">
        <title>Nesidiocoris tenuis whole genome shotgun sequence.</title>
        <authorList>
            <person name="Shibata T."/>
            <person name="Shimoda M."/>
            <person name="Kobayashi T."/>
            <person name="Uehara T."/>
        </authorList>
    </citation>
    <scope>NUCLEOTIDE SEQUENCE [LARGE SCALE GENOMIC DNA]</scope>
    <source>
        <strain evidence="10 11">Japan</strain>
    </source>
</reference>
<feature type="coiled-coil region" evidence="7">
    <location>
        <begin position="18"/>
        <end position="45"/>
    </location>
</feature>
<comment type="subcellular location">
    <subcellularLocation>
        <location evidence="1">Secreted</location>
    </subcellularLocation>
</comment>
<keyword evidence="4" id="KW-0964">Secreted</keyword>
<dbReference type="InterPro" id="IPR008983">
    <property type="entry name" value="Tumour_necrosis_fac-like_dom"/>
</dbReference>
<dbReference type="PROSITE" id="PS50049">
    <property type="entry name" value="THD_2"/>
    <property type="match status" value="1"/>
</dbReference>
<feature type="compositionally biased region" description="Gly residues" evidence="8">
    <location>
        <begin position="91"/>
        <end position="101"/>
    </location>
</feature>
<dbReference type="PANTHER" id="PTHR15151:SF24">
    <property type="entry name" value="A PROLIFERATION-INDUCING LIGAND-LIKE PROTEIN-RELATED"/>
    <property type="match status" value="1"/>
</dbReference>
<evidence type="ECO:0000313" key="11">
    <source>
        <dbReference type="Proteomes" id="UP001307889"/>
    </source>
</evidence>
<accession>A0ABN7AK12</accession>
<keyword evidence="7" id="KW-0175">Coiled coil</keyword>
<dbReference type="Proteomes" id="UP001307889">
    <property type="component" value="Chromosome 3"/>
</dbReference>
<evidence type="ECO:0000256" key="6">
    <source>
        <dbReference type="ARBA" id="ARBA00023180"/>
    </source>
</evidence>
<name>A0ABN7AK12_9HEMI</name>